<organism evidence="1 2">
    <name type="scientific">Dreissena polymorpha</name>
    <name type="common">Zebra mussel</name>
    <name type="synonym">Mytilus polymorpha</name>
    <dbReference type="NCBI Taxonomy" id="45954"/>
    <lineage>
        <taxon>Eukaryota</taxon>
        <taxon>Metazoa</taxon>
        <taxon>Spiralia</taxon>
        <taxon>Lophotrochozoa</taxon>
        <taxon>Mollusca</taxon>
        <taxon>Bivalvia</taxon>
        <taxon>Autobranchia</taxon>
        <taxon>Heteroconchia</taxon>
        <taxon>Euheterodonta</taxon>
        <taxon>Imparidentia</taxon>
        <taxon>Neoheterodontei</taxon>
        <taxon>Myida</taxon>
        <taxon>Dreissenoidea</taxon>
        <taxon>Dreissenidae</taxon>
        <taxon>Dreissena</taxon>
    </lineage>
</organism>
<dbReference type="EMBL" id="JAIWYP010000003">
    <property type="protein sequence ID" value="KAH3851220.1"/>
    <property type="molecule type" value="Genomic_DNA"/>
</dbReference>
<gene>
    <name evidence="1" type="ORF">DPMN_093699</name>
</gene>
<keyword evidence="2" id="KW-1185">Reference proteome</keyword>
<reference evidence="1" key="1">
    <citation type="journal article" date="2019" name="bioRxiv">
        <title>The Genome of the Zebra Mussel, Dreissena polymorpha: A Resource for Invasive Species Research.</title>
        <authorList>
            <person name="McCartney M.A."/>
            <person name="Auch B."/>
            <person name="Kono T."/>
            <person name="Mallez S."/>
            <person name="Zhang Y."/>
            <person name="Obille A."/>
            <person name="Becker A."/>
            <person name="Abrahante J.E."/>
            <person name="Garbe J."/>
            <person name="Badalamenti J.P."/>
            <person name="Herman A."/>
            <person name="Mangelson H."/>
            <person name="Liachko I."/>
            <person name="Sullivan S."/>
            <person name="Sone E.D."/>
            <person name="Koren S."/>
            <person name="Silverstein K.A.T."/>
            <person name="Beckman K.B."/>
            <person name="Gohl D.M."/>
        </authorList>
    </citation>
    <scope>NUCLEOTIDE SEQUENCE</scope>
    <source>
        <strain evidence="1">Duluth1</strain>
        <tissue evidence="1">Whole animal</tissue>
    </source>
</reference>
<reference evidence="1" key="2">
    <citation type="submission" date="2020-11" db="EMBL/GenBank/DDBJ databases">
        <authorList>
            <person name="McCartney M.A."/>
            <person name="Auch B."/>
            <person name="Kono T."/>
            <person name="Mallez S."/>
            <person name="Becker A."/>
            <person name="Gohl D.M."/>
            <person name="Silverstein K.A.T."/>
            <person name="Koren S."/>
            <person name="Bechman K.B."/>
            <person name="Herman A."/>
            <person name="Abrahante J.E."/>
            <person name="Garbe J."/>
        </authorList>
    </citation>
    <scope>NUCLEOTIDE SEQUENCE</scope>
    <source>
        <strain evidence="1">Duluth1</strain>
        <tissue evidence="1">Whole animal</tissue>
    </source>
</reference>
<proteinExistence type="predicted"/>
<name>A0A9D4R2T4_DREPO</name>
<accession>A0A9D4R2T4</accession>
<sequence length="52" mass="5659">MQFHCNKIQILQLILPVPDPAVSLLPDPDPSVSLLPVTYRAVSLLPDPDPAI</sequence>
<evidence type="ECO:0000313" key="1">
    <source>
        <dbReference type="EMBL" id="KAH3851220.1"/>
    </source>
</evidence>
<comment type="caution">
    <text evidence="1">The sequence shown here is derived from an EMBL/GenBank/DDBJ whole genome shotgun (WGS) entry which is preliminary data.</text>
</comment>
<dbReference type="Proteomes" id="UP000828390">
    <property type="component" value="Unassembled WGS sequence"/>
</dbReference>
<dbReference type="AlphaFoldDB" id="A0A9D4R2T4"/>
<evidence type="ECO:0000313" key="2">
    <source>
        <dbReference type="Proteomes" id="UP000828390"/>
    </source>
</evidence>
<protein>
    <submittedName>
        <fullName evidence="1">Uncharacterized protein</fullName>
    </submittedName>
</protein>